<reference evidence="2" key="1">
    <citation type="journal article" date="2021" name="Mol. Plant Microbe Interact.">
        <title>Complete Genome Sequence of the Plant-Pathogenic Fungus Colletotrichum lupini.</title>
        <authorList>
            <person name="Baroncelli R."/>
            <person name="Pensec F."/>
            <person name="Da Lio D."/>
            <person name="Boufleur T."/>
            <person name="Vicente I."/>
            <person name="Sarrocco S."/>
            <person name="Picot A."/>
            <person name="Baraldi E."/>
            <person name="Sukno S."/>
            <person name="Thon M."/>
            <person name="Le Floch G."/>
        </authorList>
    </citation>
    <scope>NUCLEOTIDE SEQUENCE</scope>
    <source>
        <strain evidence="2">IMI 504893</strain>
    </source>
</reference>
<dbReference type="Proteomes" id="UP000830671">
    <property type="component" value="Chromosome 7"/>
</dbReference>
<evidence type="ECO:0000313" key="2">
    <source>
        <dbReference type="EMBL" id="UQC88716.1"/>
    </source>
</evidence>
<evidence type="ECO:0000313" key="3">
    <source>
        <dbReference type="Proteomes" id="UP000830671"/>
    </source>
</evidence>
<accession>A0A9Q8WMJ3</accession>
<dbReference type="Gene3D" id="3.40.50.1820">
    <property type="entry name" value="alpha/beta hydrolase"/>
    <property type="match status" value="1"/>
</dbReference>
<evidence type="ECO:0000259" key="1">
    <source>
        <dbReference type="Pfam" id="PF12697"/>
    </source>
</evidence>
<dbReference type="InterPro" id="IPR000073">
    <property type="entry name" value="AB_hydrolase_1"/>
</dbReference>
<dbReference type="GeneID" id="73348182"/>
<keyword evidence="3" id="KW-1185">Reference proteome</keyword>
<dbReference type="Pfam" id="PF12697">
    <property type="entry name" value="Abhydrolase_6"/>
    <property type="match status" value="1"/>
</dbReference>
<sequence>MTPLSWEYWIPYFQKEGFEVHAPGWPGVDGRTHEEIRADPKPISLHRIEDIVDHYETYIRKLAEPPIIIGHSFGGLFAQILLSRGLGALGIAVCPAQPAGIIYISPSTIRTAMPIFTHPLHSDATVPISESHFHYCFGNLVAAEESKKLWERYCIPADSRVLWQLATNVTAGEAAPHYVQFDKPDRAPLLLIGASKDHIVTARTVRKEFKAYKGRAPVKYKEFGGMSHGLIFQEGWETGLKAQVDKQHNRTFIDQPRIIASESRRLFGGVVLLSCEVGVAHWEMTIVIGVDCTFHCWAFLSKFSVFVPVAGPTLTPTGLGVSSSDRDMLLAPLFPKSPTPSAFCKCSDSFHPKPLVLGLYAKGQNIATYQTGAHLHLYEPTVTVRMEWRGLLMRGRPPSAVRHLDKINLVAIFVTLNSIVSSDTTKLSP</sequence>
<dbReference type="AlphaFoldDB" id="A0A9Q8WMJ3"/>
<organism evidence="2 3">
    <name type="scientific">Colletotrichum lupini</name>
    <dbReference type="NCBI Taxonomy" id="145971"/>
    <lineage>
        <taxon>Eukaryota</taxon>
        <taxon>Fungi</taxon>
        <taxon>Dikarya</taxon>
        <taxon>Ascomycota</taxon>
        <taxon>Pezizomycotina</taxon>
        <taxon>Sordariomycetes</taxon>
        <taxon>Hypocreomycetidae</taxon>
        <taxon>Glomerellales</taxon>
        <taxon>Glomerellaceae</taxon>
        <taxon>Colletotrichum</taxon>
        <taxon>Colletotrichum acutatum species complex</taxon>
    </lineage>
</organism>
<name>A0A9Q8WMJ3_9PEZI</name>
<proteinExistence type="predicted"/>
<dbReference type="EMBL" id="CP019479">
    <property type="protein sequence ID" value="UQC88716.1"/>
    <property type="molecule type" value="Genomic_DNA"/>
</dbReference>
<protein>
    <submittedName>
        <fullName evidence="2">Arylesterase</fullName>
    </submittedName>
</protein>
<dbReference type="KEGG" id="clup:CLUP02_14241"/>
<dbReference type="SUPFAM" id="SSF53474">
    <property type="entry name" value="alpha/beta-Hydrolases"/>
    <property type="match status" value="1"/>
</dbReference>
<dbReference type="RefSeq" id="XP_049150318.1">
    <property type="nucleotide sequence ID" value="XM_049293172.1"/>
</dbReference>
<dbReference type="InterPro" id="IPR029058">
    <property type="entry name" value="AB_hydrolase_fold"/>
</dbReference>
<feature type="domain" description="AB hydrolase-1" evidence="1">
    <location>
        <begin position="3"/>
        <end position="232"/>
    </location>
</feature>
<gene>
    <name evidence="2" type="ORF">CLUP02_14241</name>
</gene>